<dbReference type="GO" id="GO:0005886">
    <property type="term" value="C:plasma membrane"/>
    <property type="evidence" value="ECO:0007669"/>
    <property type="project" value="TreeGrafter"/>
</dbReference>
<dbReference type="STRING" id="64571.A0A1Y2H2Z9"/>
<dbReference type="RefSeq" id="XP_021886591.1">
    <property type="nucleotide sequence ID" value="XM_022028346.1"/>
</dbReference>
<keyword evidence="2" id="KW-1185">Reference proteome</keyword>
<name>A0A1Y2H2Z9_9FUNG</name>
<dbReference type="AlphaFoldDB" id="A0A1Y2H2Z9"/>
<evidence type="ECO:0000313" key="2">
    <source>
        <dbReference type="Proteomes" id="UP000193648"/>
    </source>
</evidence>
<dbReference type="PANTHER" id="PTHR24222">
    <property type="entry name" value="ABC TRANSPORTER B FAMILY"/>
    <property type="match status" value="1"/>
</dbReference>
<dbReference type="GeneID" id="33570189"/>
<dbReference type="GO" id="GO:0042626">
    <property type="term" value="F:ATPase-coupled transmembrane transporter activity"/>
    <property type="evidence" value="ECO:0007669"/>
    <property type="project" value="TreeGrafter"/>
</dbReference>
<proteinExistence type="predicted"/>
<gene>
    <name evidence="1" type="ORF">BCR41DRAFT_391333</name>
</gene>
<dbReference type="SUPFAM" id="SSF52540">
    <property type="entry name" value="P-loop containing nucleoside triphosphate hydrolases"/>
    <property type="match status" value="1"/>
</dbReference>
<sequence length="67" mass="7313">MVEEKGALLSDAHKQGIATSIARKLIKDPQTLLLDEAISALVIKYERVVQASLNDQAVVREQVVKAV</sequence>
<dbReference type="Proteomes" id="UP000193648">
    <property type="component" value="Unassembled WGS sequence"/>
</dbReference>
<accession>A0A1Y2H2Z9</accession>
<protein>
    <submittedName>
        <fullName evidence="1">Uncharacterized protein</fullName>
    </submittedName>
</protein>
<dbReference type="InterPro" id="IPR039421">
    <property type="entry name" value="Type_1_exporter"/>
</dbReference>
<dbReference type="InParanoid" id="A0A1Y2H2Z9"/>
<dbReference type="EMBL" id="MCFF01000001">
    <property type="protein sequence ID" value="ORZ28918.1"/>
    <property type="molecule type" value="Genomic_DNA"/>
</dbReference>
<comment type="caution">
    <text evidence="1">The sequence shown here is derived from an EMBL/GenBank/DDBJ whole genome shotgun (WGS) entry which is preliminary data.</text>
</comment>
<dbReference type="PANTHER" id="PTHR24222:SF63">
    <property type="entry name" value="ATP BINDING CASSETTE SUBFAMILY B"/>
    <property type="match status" value="1"/>
</dbReference>
<dbReference type="Gene3D" id="3.40.50.300">
    <property type="entry name" value="P-loop containing nucleotide triphosphate hydrolases"/>
    <property type="match status" value="1"/>
</dbReference>
<evidence type="ECO:0000313" key="1">
    <source>
        <dbReference type="EMBL" id="ORZ28918.1"/>
    </source>
</evidence>
<reference evidence="1 2" key="1">
    <citation type="submission" date="2016-07" db="EMBL/GenBank/DDBJ databases">
        <title>Pervasive Adenine N6-methylation of Active Genes in Fungi.</title>
        <authorList>
            <consortium name="DOE Joint Genome Institute"/>
            <person name="Mondo S.J."/>
            <person name="Dannebaum R.O."/>
            <person name="Kuo R.C."/>
            <person name="Labutti K."/>
            <person name="Haridas S."/>
            <person name="Kuo A."/>
            <person name="Salamov A."/>
            <person name="Ahrendt S.R."/>
            <person name="Lipzen A."/>
            <person name="Sullivan W."/>
            <person name="Andreopoulos W.B."/>
            <person name="Clum A."/>
            <person name="Lindquist E."/>
            <person name="Daum C."/>
            <person name="Ramamoorthy G.K."/>
            <person name="Gryganskyi A."/>
            <person name="Culley D."/>
            <person name="Magnuson J.K."/>
            <person name="James T.Y."/>
            <person name="O'Malley M.A."/>
            <person name="Stajich J.E."/>
            <person name="Spatafora J.W."/>
            <person name="Visel A."/>
            <person name="Grigoriev I.V."/>
        </authorList>
    </citation>
    <scope>NUCLEOTIDE SEQUENCE [LARGE SCALE GENOMIC DNA]</scope>
    <source>
        <strain evidence="1 2">NRRL 3116</strain>
    </source>
</reference>
<organism evidence="1 2">
    <name type="scientific">Lobosporangium transversale</name>
    <dbReference type="NCBI Taxonomy" id="64571"/>
    <lineage>
        <taxon>Eukaryota</taxon>
        <taxon>Fungi</taxon>
        <taxon>Fungi incertae sedis</taxon>
        <taxon>Mucoromycota</taxon>
        <taxon>Mortierellomycotina</taxon>
        <taxon>Mortierellomycetes</taxon>
        <taxon>Mortierellales</taxon>
        <taxon>Mortierellaceae</taxon>
        <taxon>Lobosporangium</taxon>
    </lineage>
</organism>
<dbReference type="InterPro" id="IPR027417">
    <property type="entry name" value="P-loop_NTPase"/>
</dbReference>